<reference evidence="2 3" key="1">
    <citation type="submission" date="2021-07" db="EMBL/GenBank/DDBJ databases">
        <authorList>
            <person name="Kim M.K."/>
        </authorList>
    </citation>
    <scope>NUCLEOTIDE SEQUENCE [LARGE SCALE GENOMIC DNA]</scope>
    <source>
        <strain evidence="2 3">HLY7-15</strain>
    </source>
</reference>
<keyword evidence="1" id="KW-0732">Signal</keyword>
<dbReference type="RefSeq" id="WP_199108349.1">
    <property type="nucleotide sequence ID" value="NZ_JAHWXQ010000001.1"/>
</dbReference>
<feature type="signal peptide" evidence="1">
    <location>
        <begin position="1"/>
        <end position="21"/>
    </location>
</feature>
<proteinExistence type="predicted"/>
<keyword evidence="3" id="KW-1185">Reference proteome</keyword>
<feature type="chain" id="PRO_5046504308" description="RHS repeat-associated core domain-containing protein" evidence="1">
    <location>
        <begin position="22"/>
        <end position="133"/>
    </location>
</feature>
<dbReference type="Proteomes" id="UP000774935">
    <property type="component" value="Unassembled WGS sequence"/>
</dbReference>
<accession>A0ABS6X9A6</accession>
<sequence>MKLLTTISLLLGLGFSITAQAQTADLNSFVKRFDYFLKTNTAKLSWSAKDSANTMPVPMPNAMDASKTRIPDPTTGLWHYPNLQKVYDPKTGFYIDYEGHRYYSYKADTVAGKIFKGKDPVQIKRTEKVQNEL</sequence>
<protein>
    <recommendedName>
        <fullName evidence="4">RHS repeat-associated core domain-containing protein</fullName>
    </recommendedName>
</protein>
<evidence type="ECO:0008006" key="4">
    <source>
        <dbReference type="Google" id="ProtNLM"/>
    </source>
</evidence>
<evidence type="ECO:0000256" key="1">
    <source>
        <dbReference type="SAM" id="SignalP"/>
    </source>
</evidence>
<gene>
    <name evidence="2" type="ORF">KYK27_01785</name>
</gene>
<evidence type="ECO:0000313" key="2">
    <source>
        <dbReference type="EMBL" id="MBW3363755.1"/>
    </source>
</evidence>
<organism evidence="2 3">
    <name type="scientific">Pontibacter populi</name>
    <dbReference type="NCBI Taxonomy" id="890055"/>
    <lineage>
        <taxon>Bacteria</taxon>
        <taxon>Pseudomonadati</taxon>
        <taxon>Bacteroidota</taxon>
        <taxon>Cytophagia</taxon>
        <taxon>Cytophagales</taxon>
        <taxon>Hymenobacteraceae</taxon>
        <taxon>Pontibacter</taxon>
    </lineage>
</organism>
<evidence type="ECO:0000313" key="3">
    <source>
        <dbReference type="Proteomes" id="UP000774935"/>
    </source>
</evidence>
<dbReference type="EMBL" id="JAHWXQ010000001">
    <property type="protein sequence ID" value="MBW3363755.1"/>
    <property type="molecule type" value="Genomic_DNA"/>
</dbReference>
<comment type="caution">
    <text evidence="2">The sequence shown here is derived from an EMBL/GenBank/DDBJ whole genome shotgun (WGS) entry which is preliminary data.</text>
</comment>
<name>A0ABS6X9A6_9BACT</name>